<comment type="caution">
    <text evidence="7">The sequence shown here is derived from an EMBL/GenBank/DDBJ whole genome shotgun (WGS) entry which is preliminary data.</text>
</comment>
<keyword evidence="8" id="KW-1185">Reference proteome</keyword>
<feature type="transmembrane region" description="Helical" evidence="6">
    <location>
        <begin position="79"/>
        <end position="98"/>
    </location>
</feature>
<evidence type="ECO:0000256" key="6">
    <source>
        <dbReference type="SAM" id="Phobius"/>
    </source>
</evidence>
<evidence type="ECO:0000313" key="7">
    <source>
        <dbReference type="EMBL" id="MDQ0746383.1"/>
    </source>
</evidence>
<dbReference type="PANTHER" id="PTHR32196:SF72">
    <property type="entry name" value="RIBOSE IMPORT PERMEASE PROTEIN RBSC"/>
    <property type="match status" value="1"/>
</dbReference>
<feature type="transmembrane region" description="Helical" evidence="6">
    <location>
        <begin position="286"/>
        <end position="316"/>
    </location>
</feature>
<organism evidence="7 8">
    <name type="scientific">Streptomyces africanus</name>
    <dbReference type="NCBI Taxonomy" id="231024"/>
    <lineage>
        <taxon>Bacteria</taxon>
        <taxon>Bacillati</taxon>
        <taxon>Actinomycetota</taxon>
        <taxon>Actinomycetes</taxon>
        <taxon>Kitasatosporales</taxon>
        <taxon>Streptomycetaceae</taxon>
        <taxon>Streptomyces</taxon>
    </lineage>
</organism>
<evidence type="ECO:0000256" key="1">
    <source>
        <dbReference type="ARBA" id="ARBA00004651"/>
    </source>
</evidence>
<feature type="transmembrane region" description="Helical" evidence="6">
    <location>
        <begin position="249"/>
        <end position="266"/>
    </location>
</feature>
<dbReference type="InterPro" id="IPR001851">
    <property type="entry name" value="ABC_transp_permease"/>
</dbReference>
<keyword evidence="5 6" id="KW-0472">Membrane</keyword>
<dbReference type="PANTHER" id="PTHR32196">
    <property type="entry name" value="ABC TRANSPORTER PERMEASE PROTEIN YPHD-RELATED-RELATED"/>
    <property type="match status" value="1"/>
</dbReference>
<name>A0ABU0QG65_9ACTN</name>
<dbReference type="Proteomes" id="UP001232755">
    <property type="component" value="Unassembled WGS sequence"/>
</dbReference>
<feature type="transmembrane region" description="Helical" evidence="6">
    <location>
        <begin position="53"/>
        <end position="72"/>
    </location>
</feature>
<evidence type="ECO:0000256" key="4">
    <source>
        <dbReference type="ARBA" id="ARBA00022989"/>
    </source>
</evidence>
<evidence type="ECO:0000256" key="2">
    <source>
        <dbReference type="ARBA" id="ARBA00022475"/>
    </source>
</evidence>
<feature type="transmembrane region" description="Helical" evidence="6">
    <location>
        <begin position="196"/>
        <end position="218"/>
    </location>
</feature>
<dbReference type="CDD" id="cd06579">
    <property type="entry name" value="TM_PBP1_transp_AraH_like"/>
    <property type="match status" value="1"/>
</dbReference>
<dbReference type="Pfam" id="PF02653">
    <property type="entry name" value="BPD_transp_2"/>
    <property type="match status" value="1"/>
</dbReference>
<evidence type="ECO:0000313" key="8">
    <source>
        <dbReference type="Proteomes" id="UP001232755"/>
    </source>
</evidence>
<gene>
    <name evidence="7" type="ORF">QF034_000614</name>
</gene>
<evidence type="ECO:0000256" key="3">
    <source>
        <dbReference type="ARBA" id="ARBA00022692"/>
    </source>
</evidence>
<reference evidence="7 8" key="1">
    <citation type="submission" date="2023-07" db="EMBL/GenBank/DDBJ databases">
        <title>Comparative genomics of wheat-associated soil bacteria to identify genetic determinants of phenazine resistance.</title>
        <authorList>
            <person name="Mouncey N."/>
        </authorList>
    </citation>
    <scope>NUCLEOTIDE SEQUENCE [LARGE SCALE GENOMIC DNA]</scope>
    <source>
        <strain evidence="7 8">B3I12</strain>
    </source>
</reference>
<keyword evidence="4 6" id="KW-1133">Transmembrane helix</keyword>
<proteinExistence type="predicted"/>
<keyword evidence="3 6" id="KW-0812">Transmembrane</keyword>
<comment type="subcellular location">
    <subcellularLocation>
        <location evidence="1">Cell membrane</location>
        <topology evidence="1">Multi-pass membrane protein</topology>
    </subcellularLocation>
</comment>
<protein>
    <submittedName>
        <fullName evidence="7">Ribose transport system permease protein</fullName>
    </submittedName>
</protein>
<sequence>MPHLPTWMHIHYPETFMSTTSNAAQPVDAQPAERRLKTPSWATGLLTGSRGPALGLVAMCVVFYIATPYFLTQNNLLNIVDQAVILGLLALGMTAVIITGGIDLSVGAVLALATMVLGWLSHDQGWPLWLSAVVAVGVAGACGLANGLGVTFTRLPPFIATLAMMSIARGLANVITDGQQIVGYPDWFDNLSTTRYLGVFTFVTFVLVVLYVAGWAYMRYRTGGRELYAIGGSSEVARLAGISVRKRTVLVYTVTGVLVGLAGVFLSMRLDSSQPSAGTGYELDAIAAVVIGGASLSGGVGSVTGTLFGVLIIGVLHNGLNLLGVSPFVQQIVIGVVIALAVMVDVLRRREAR</sequence>
<dbReference type="EMBL" id="JAUSYP010000001">
    <property type="protein sequence ID" value="MDQ0746383.1"/>
    <property type="molecule type" value="Genomic_DNA"/>
</dbReference>
<feature type="transmembrane region" description="Helical" evidence="6">
    <location>
        <begin position="155"/>
        <end position="175"/>
    </location>
</feature>
<keyword evidence="2" id="KW-1003">Cell membrane</keyword>
<evidence type="ECO:0000256" key="5">
    <source>
        <dbReference type="ARBA" id="ARBA00023136"/>
    </source>
</evidence>
<feature type="transmembrane region" description="Helical" evidence="6">
    <location>
        <begin position="128"/>
        <end position="149"/>
    </location>
</feature>
<accession>A0ABU0QG65</accession>
<feature type="transmembrane region" description="Helical" evidence="6">
    <location>
        <begin position="328"/>
        <end position="347"/>
    </location>
</feature>